<dbReference type="GO" id="GO:0004407">
    <property type="term" value="F:histone deacetylase activity"/>
    <property type="evidence" value="ECO:0007669"/>
    <property type="project" value="TreeGrafter"/>
</dbReference>
<dbReference type="Pfam" id="PF00850">
    <property type="entry name" value="Hist_deacetyl"/>
    <property type="match status" value="1"/>
</dbReference>
<dbReference type="InterPro" id="IPR023696">
    <property type="entry name" value="Ureohydrolase_dom_sf"/>
</dbReference>
<dbReference type="EMBL" id="JAAGSC010000041">
    <property type="protein sequence ID" value="NDY96060.1"/>
    <property type="molecule type" value="Genomic_DNA"/>
</dbReference>
<dbReference type="GO" id="GO:0040029">
    <property type="term" value="P:epigenetic regulation of gene expression"/>
    <property type="evidence" value="ECO:0007669"/>
    <property type="project" value="TreeGrafter"/>
</dbReference>
<dbReference type="CDD" id="cd11599">
    <property type="entry name" value="HDAC_classII_2"/>
    <property type="match status" value="1"/>
</dbReference>
<organism evidence="3 4">
    <name type="scientific">Wenzhouxiangella limi</name>
    <dbReference type="NCBI Taxonomy" id="2707351"/>
    <lineage>
        <taxon>Bacteria</taxon>
        <taxon>Pseudomonadati</taxon>
        <taxon>Pseudomonadota</taxon>
        <taxon>Gammaproteobacteria</taxon>
        <taxon>Chromatiales</taxon>
        <taxon>Wenzhouxiangellaceae</taxon>
        <taxon>Wenzhouxiangella</taxon>
    </lineage>
</organism>
<dbReference type="SUPFAM" id="SSF52768">
    <property type="entry name" value="Arginase/deacetylase"/>
    <property type="match status" value="1"/>
</dbReference>
<sequence>MSLIVLTHPDCLAHTPPAGHPERAERLQAALAGVEQLDQPEVREAELVDDTDLARMHGFNYLQSLTDLDASGSLLSLDPDTYIGRGSLRAARLAAGAVCGGVDQVMAQPGQAVFAAVRPPGHHAESARAMGFCLLNSIAVAAGRAADVHGLKRIGVVDFDVHHGNGTEAILQDDPRFLFVSSHQAPLYPGTGDPATTKASNVVNATLTANSGSDEFRALWTEHLLPALDRFKPQLVLVSAGFDGHWRDPLAQLQLKDEDYYWIGEQLTGIARNHASGRLVASLEGGYDLAAITESVVAFGESIE</sequence>
<dbReference type="PANTHER" id="PTHR10625">
    <property type="entry name" value="HISTONE DEACETYLASE HDAC1-RELATED"/>
    <property type="match status" value="1"/>
</dbReference>
<protein>
    <submittedName>
        <fullName evidence="3">Histone deacetylase family protein</fullName>
    </submittedName>
</protein>
<dbReference type="PANTHER" id="PTHR10625:SF10">
    <property type="entry name" value="HISTONE DEACETYLASE HDAC1"/>
    <property type="match status" value="1"/>
</dbReference>
<accession>A0A845V1F3</accession>
<evidence type="ECO:0000256" key="1">
    <source>
        <dbReference type="ARBA" id="ARBA00005947"/>
    </source>
</evidence>
<evidence type="ECO:0000259" key="2">
    <source>
        <dbReference type="Pfam" id="PF00850"/>
    </source>
</evidence>
<comment type="caution">
    <text evidence="3">The sequence shown here is derived from an EMBL/GenBank/DDBJ whole genome shotgun (WGS) entry which is preliminary data.</text>
</comment>
<dbReference type="AlphaFoldDB" id="A0A845V1F3"/>
<dbReference type="InterPro" id="IPR000286">
    <property type="entry name" value="HDACs"/>
</dbReference>
<evidence type="ECO:0000313" key="3">
    <source>
        <dbReference type="EMBL" id="NDY96060.1"/>
    </source>
</evidence>
<evidence type="ECO:0000313" key="4">
    <source>
        <dbReference type="Proteomes" id="UP000484885"/>
    </source>
</evidence>
<dbReference type="Proteomes" id="UP000484885">
    <property type="component" value="Unassembled WGS sequence"/>
</dbReference>
<comment type="similarity">
    <text evidence="1">Belongs to the histone deacetylase family.</text>
</comment>
<dbReference type="InterPro" id="IPR037138">
    <property type="entry name" value="His_deacetylse_dom_sf"/>
</dbReference>
<gene>
    <name evidence="3" type="ORF">G3I74_09990</name>
</gene>
<dbReference type="InterPro" id="IPR023801">
    <property type="entry name" value="His_deacetylse_dom"/>
</dbReference>
<name>A0A845V1F3_9GAMM</name>
<proteinExistence type="inferred from homology"/>
<keyword evidence="4" id="KW-1185">Reference proteome</keyword>
<reference evidence="3 4" key="1">
    <citation type="submission" date="2020-02" db="EMBL/GenBank/DDBJ databases">
        <authorList>
            <person name="Zhang X.-Y."/>
        </authorList>
    </citation>
    <scope>NUCLEOTIDE SEQUENCE [LARGE SCALE GENOMIC DNA]</scope>
    <source>
        <strain evidence="3 4">C33</strain>
    </source>
</reference>
<dbReference type="Gene3D" id="3.40.800.20">
    <property type="entry name" value="Histone deacetylase domain"/>
    <property type="match status" value="1"/>
</dbReference>
<feature type="domain" description="Histone deacetylase" evidence="2">
    <location>
        <begin position="20"/>
        <end position="298"/>
    </location>
</feature>
<dbReference type="RefSeq" id="WP_164211441.1">
    <property type="nucleotide sequence ID" value="NZ_JAAGSC010000041.1"/>
</dbReference>
<dbReference type="PRINTS" id="PR01270">
    <property type="entry name" value="HDASUPER"/>
</dbReference>